<feature type="transmembrane region" description="Helical" evidence="1">
    <location>
        <begin position="107"/>
        <end position="130"/>
    </location>
</feature>
<sequence length="137" mass="15107">MVYAVIIFYQSFSLDYSNQLGPGPGFFPRWLSGCLIILACLYIGHSVKNKLVTASDIWPKGRAQGSILAMLAGLVAFTLIVNTTGFVVAGSILLFTMFSRDYRWYRALIASLAISVLLFIVFQSLLGVSLPVNEFGW</sequence>
<evidence type="ECO:0000256" key="1">
    <source>
        <dbReference type="SAM" id="Phobius"/>
    </source>
</evidence>
<dbReference type="AlphaFoldDB" id="A0A4R1PV93"/>
<feature type="domain" description="DUF1468" evidence="2">
    <location>
        <begin position="5"/>
        <end position="131"/>
    </location>
</feature>
<protein>
    <submittedName>
        <fullName evidence="3">Putative tricarboxylic transport membrane protein</fullName>
    </submittedName>
</protein>
<feature type="transmembrane region" description="Helical" evidence="1">
    <location>
        <begin position="67"/>
        <end position="95"/>
    </location>
</feature>
<keyword evidence="1" id="KW-0472">Membrane</keyword>
<comment type="caution">
    <text evidence="3">The sequence shown here is derived from an EMBL/GenBank/DDBJ whole genome shotgun (WGS) entry which is preliminary data.</text>
</comment>
<feature type="transmembrane region" description="Helical" evidence="1">
    <location>
        <begin position="26"/>
        <end position="47"/>
    </location>
</feature>
<keyword evidence="1" id="KW-1133">Transmembrane helix</keyword>
<evidence type="ECO:0000313" key="4">
    <source>
        <dbReference type="Proteomes" id="UP000295063"/>
    </source>
</evidence>
<name>A0A4R1PV93_9FIRM</name>
<keyword evidence="4" id="KW-1185">Reference proteome</keyword>
<evidence type="ECO:0000313" key="3">
    <source>
        <dbReference type="EMBL" id="TCL35223.1"/>
    </source>
</evidence>
<accession>A0A4R1PV93</accession>
<keyword evidence="1" id="KW-0812">Transmembrane</keyword>
<gene>
    <name evidence="3" type="ORF">EV210_11364</name>
</gene>
<dbReference type="EMBL" id="SLUI01000013">
    <property type="protein sequence ID" value="TCL35223.1"/>
    <property type="molecule type" value="Genomic_DNA"/>
</dbReference>
<dbReference type="Pfam" id="PF07331">
    <property type="entry name" value="TctB"/>
    <property type="match status" value="1"/>
</dbReference>
<proteinExistence type="predicted"/>
<dbReference type="Proteomes" id="UP000295063">
    <property type="component" value="Unassembled WGS sequence"/>
</dbReference>
<evidence type="ECO:0000259" key="2">
    <source>
        <dbReference type="Pfam" id="PF07331"/>
    </source>
</evidence>
<organism evidence="3 4">
    <name type="scientific">Anaerospora hongkongensis</name>
    <dbReference type="NCBI Taxonomy" id="244830"/>
    <lineage>
        <taxon>Bacteria</taxon>
        <taxon>Bacillati</taxon>
        <taxon>Bacillota</taxon>
        <taxon>Negativicutes</taxon>
        <taxon>Selenomonadales</taxon>
        <taxon>Sporomusaceae</taxon>
        <taxon>Anaerospora</taxon>
    </lineage>
</organism>
<reference evidence="3 4" key="1">
    <citation type="submission" date="2019-03" db="EMBL/GenBank/DDBJ databases">
        <title>Genomic Encyclopedia of Type Strains, Phase IV (KMG-IV): sequencing the most valuable type-strain genomes for metagenomic binning, comparative biology and taxonomic classification.</title>
        <authorList>
            <person name="Goeker M."/>
        </authorList>
    </citation>
    <scope>NUCLEOTIDE SEQUENCE [LARGE SCALE GENOMIC DNA]</scope>
    <source>
        <strain evidence="3 4">DSM 15969</strain>
    </source>
</reference>
<dbReference type="InterPro" id="IPR009936">
    <property type="entry name" value="DUF1468"/>
</dbReference>